<feature type="transmembrane region" description="Helical" evidence="1">
    <location>
        <begin position="218"/>
        <end position="240"/>
    </location>
</feature>
<dbReference type="PANTHER" id="PTHR37308">
    <property type="entry name" value="INTEGRAL MEMBRANE PROTEIN"/>
    <property type="match status" value="1"/>
</dbReference>
<feature type="transmembrane region" description="Helical" evidence="1">
    <location>
        <begin position="275"/>
        <end position="293"/>
    </location>
</feature>
<keyword evidence="1" id="KW-1133">Transmembrane helix</keyword>
<evidence type="ECO:0000313" key="2">
    <source>
        <dbReference type="EMBL" id="HIU69164.1"/>
    </source>
</evidence>
<accession>A0A9D1MV11</accession>
<comment type="caution">
    <text evidence="2">The sequence shown here is derived from an EMBL/GenBank/DDBJ whole genome shotgun (WGS) entry which is preliminary data.</text>
</comment>
<sequence length="313" mass="33319">MKKTENTQKTSKSWIQHLIIVLKGMWIGGTMTVPGVSGGSMAILLGIYDKLIFAISKFTKNIKANILFLVEFVLGAGVGLVLFSRFIMMLLERFEMPTSYFFLGAVAGGIPLIIKEAKITKNDFISKKTGKFGAYTAGKVLLYLVYAGIGILIVYLMSLLPEGLFSSHEGGIGNFLIKIVGGAIVALALVLPGISVSQMLLMLGLYEEVFGSIQNFDILPLIPLGIGLVAGIILSTLAIGKAIEKYAQATYVIIFGFVLGSLPELFPGWPSGGEIAACIATAILGFAVIILIMKGSDKAEAVSAKAQSQPSEE</sequence>
<gene>
    <name evidence="2" type="ORF">IAD23_04325</name>
</gene>
<keyword evidence="1" id="KW-0472">Membrane</keyword>
<feature type="transmembrane region" description="Helical" evidence="1">
    <location>
        <begin position="100"/>
        <end position="119"/>
    </location>
</feature>
<dbReference type="AlphaFoldDB" id="A0A9D1MV11"/>
<reference evidence="2" key="1">
    <citation type="submission" date="2020-10" db="EMBL/GenBank/DDBJ databases">
        <authorList>
            <person name="Gilroy R."/>
        </authorList>
    </citation>
    <scope>NUCLEOTIDE SEQUENCE</scope>
    <source>
        <strain evidence="2">CHK176-6737</strain>
    </source>
</reference>
<protein>
    <submittedName>
        <fullName evidence="2">DUF368 domain-containing protein</fullName>
    </submittedName>
</protein>
<evidence type="ECO:0000313" key="3">
    <source>
        <dbReference type="Proteomes" id="UP000824125"/>
    </source>
</evidence>
<name>A0A9D1MV11_9FIRM</name>
<dbReference type="EMBL" id="DVNM01000023">
    <property type="protein sequence ID" value="HIU69164.1"/>
    <property type="molecule type" value="Genomic_DNA"/>
</dbReference>
<organism evidence="2 3">
    <name type="scientific">Candidatus Scybalenecus merdavium</name>
    <dbReference type="NCBI Taxonomy" id="2840939"/>
    <lineage>
        <taxon>Bacteria</taxon>
        <taxon>Bacillati</taxon>
        <taxon>Bacillota</taxon>
        <taxon>Clostridia</taxon>
        <taxon>Eubacteriales</taxon>
        <taxon>Oscillospiraceae</taxon>
        <taxon>Oscillospiraceae incertae sedis</taxon>
        <taxon>Candidatus Scybalenecus</taxon>
    </lineage>
</organism>
<feature type="transmembrane region" description="Helical" evidence="1">
    <location>
        <begin position="20"/>
        <end position="45"/>
    </location>
</feature>
<dbReference type="Pfam" id="PF04018">
    <property type="entry name" value="VCA0040-like"/>
    <property type="match status" value="1"/>
</dbReference>
<feature type="transmembrane region" description="Helical" evidence="1">
    <location>
        <begin position="179"/>
        <end position="206"/>
    </location>
</feature>
<feature type="transmembrane region" description="Helical" evidence="1">
    <location>
        <begin position="66"/>
        <end position="88"/>
    </location>
</feature>
<keyword evidence="1" id="KW-0812">Transmembrane</keyword>
<dbReference type="Proteomes" id="UP000824125">
    <property type="component" value="Unassembled WGS sequence"/>
</dbReference>
<dbReference type="PANTHER" id="PTHR37308:SF1">
    <property type="entry name" value="POLYPRENYL-PHOSPHATE TRANSPORTER"/>
    <property type="match status" value="1"/>
</dbReference>
<proteinExistence type="predicted"/>
<feature type="transmembrane region" description="Helical" evidence="1">
    <location>
        <begin position="140"/>
        <end position="159"/>
    </location>
</feature>
<reference evidence="2" key="2">
    <citation type="journal article" date="2021" name="PeerJ">
        <title>Extensive microbial diversity within the chicken gut microbiome revealed by metagenomics and culture.</title>
        <authorList>
            <person name="Gilroy R."/>
            <person name="Ravi A."/>
            <person name="Getino M."/>
            <person name="Pursley I."/>
            <person name="Horton D.L."/>
            <person name="Alikhan N.F."/>
            <person name="Baker D."/>
            <person name="Gharbi K."/>
            <person name="Hall N."/>
            <person name="Watson M."/>
            <person name="Adriaenssens E.M."/>
            <person name="Foster-Nyarko E."/>
            <person name="Jarju S."/>
            <person name="Secka A."/>
            <person name="Antonio M."/>
            <person name="Oren A."/>
            <person name="Chaudhuri R.R."/>
            <person name="La Ragione R."/>
            <person name="Hildebrand F."/>
            <person name="Pallen M.J."/>
        </authorList>
    </citation>
    <scope>NUCLEOTIDE SEQUENCE</scope>
    <source>
        <strain evidence="2">CHK176-6737</strain>
    </source>
</reference>
<evidence type="ECO:0000256" key="1">
    <source>
        <dbReference type="SAM" id="Phobius"/>
    </source>
</evidence>
<dbReference type="InterPro" id="IPR007163">
    <property type="entry name" value="VCA0040-like"/>
</dbReference>